<dbReference type="AlphaFoldDB" id="A0A4D6WLS0"/>
<evidence type="ECO:0000256" key="5">
    <source>
        <dbReference type="ARBA" id="ARBA00023136"/>
    </source>
</evidence>
<feature type="domain" description="ResB-like" evidence="8">
    <location>
        <begin position="21"/>
        <end position="313"/>
    </location>
</feature>
<dbReference type="PANTHER" id="PTHR31566:SF0">
    <property type="entry name" value="CYTOCHROME C BIOGENESIS PROTEIN CCS1, CHLOROPLASTIC"/>
    <property type="match status" value="1"/>
</dbReference>
<dbReference type="Pfam" id="PF05140">
    <property type="entry name" value="ResB"/>
    <property type="match status" value="2"/>
</dbReference>
<comment type="similarity">
    <text evidence="6">Belongs to the Ccs1/CcsB family.</text>
</comment>
<feature type="transmembrane region" description="Helical" evidence="7">
    <location>
        <begin position="79"/>
        <end position="102"/>
    </location>
</feature>
<evidence type="ECO:0000259" key="8">
    <source>
        <dbReference type="Pfam" id="PF05140"/>
    </source>
</evidence>
<protein>
    <recommendedName>
        <fullName evidence="6">Cytochrome c biogenesis protein CcsB</fullName>
    </recommendedName>
</protein>
<evidence type="ECO:0000256" key="4">
    <source>
        <dbReference type="ARBA" id="ARBA00022989"/>
    </source>
</evidence>
<geneLocation type="plastid" evidence="9"/>
<keyword evidence="6" id="KW-0793">Thylakoid</keyword>
<keyword evidence="4 6" id="KW-1133">Transmembrane helix</keyword>
<dbReference type="InterPro" id="IPR023494">
    <property type="entry name" value="Cyt_c_bgen_Ccs1/CcsB/ResB"/>
</dbReference>
<evidence type="ECO:0000256" key="6">
    <source>
        <dbReference type="HAMAP-Rule" id="MF_01392"/>
    </source>
</evidence>
<accession>A0A4D6WLS0</accession>
<name>A0A4D6WLS0_9FLOR</name>
<feature type="transmembrane region" description="Helical" evidence="7">
    <location>
        <begin position="20"/>
        <end position="40"/>
    </location>
</feature>
<dbReference type="GO" id="GO:0042651">
    <property type="term" value="C:thylakoid membrane"/>
    <property type="evidence" value="ECO:0007669"/>
    <property type="project" value="UniProtKB-UniRule"/>
</dbReference>
<keyword evidence="2 6" id="KW-0812">Transmembrane</keyword>
<dbReference type="GO" id="GO:0017004">
    <property type="term" value="P:cytochrome complex assembly"/>
    <property type="evidence" value="ECO:0007669"/>
    <property type="project" value="UniProtKB-UniRule"/>
</dbReference>
<evidence type="ECO:0000313" key="9">
    <source>
        <dbReference type="EMBL" id="QCI04182.1"/>
    </source>
</evidence>
<reference evidence="9" key="1">
    <citation type="journal article" date="2019" name="Mol. Phylogenet. Evol.">
        <title>Morphological evolution and classification of the red algal order Ceramiales inferred using plastid phylogenomics.</title>
        <authorList>
            <person name="Diaz-Tapia P."/>
            <person name="Pasella M.M."/>
            <person name="Verbruggen H."/>
            <person name="Maggs C.A."/>
        </authorList>
    </citation>
    <scope>NUCLEOTIDE SEQUENCE</scope>
    <source>
        <strain evidence="9">PD2933</strain>
    </source>
</reference>
<evidence type="ECO:0000256" key="2">
    <source>
        <dbReference type="ARBA" id="ARBA00022692"/>
    </source>
</evidence>
<comment type="function">
    <text evidence="6">Required during biogenesis of c-type cytochromes (cytochrome c6 and cytochrome f) at the step of heme attachment.</text>
</comment>
<evidence type="ECO:0000256" key="7">
    <source>
        <dbReference type="SAM" id="Phobius"/>
    </source>
</evidence>
<keyword evidence="9" id="KW-0934">Plastid</keyword>
<comment type="subcellular location">
    <subcellularLocation>
        <location evidence="6">Cellular thylakoid membrane</location>
        <topology evidence="6">Multi-pass membrane protein</topology>
    </subcellularLocation>
    <subcellularLocation>
        <location evidence="1">Membrane</location>
        <topology evidence="1">Multi-pass membrane protein</topology>
    </subcellularLocation>
</comment>
<keyword evidence="5 6" id="KW-0472">Membrane</keyword>
<dbReference type="HAMAP" id="MF_01392">
    <property type="entry name" value="CytC_Ccs1"/>
    <property type="match status" value="1"/>
</dbReference>
<evidence type="ECO:0000256" key="1">
    <source>
        <dbReference type="ARBA" id="ARBA00004141"/>
    </source>
</evidence>
<sequence length="440" mass="51497">MQLINFKNLFWKFLKKLSNLNFAILMLFVIIFCILIGSIIEQDQNLSFYKEHYPISSNIFYLINWKLIFGLGLDHIYQVWWFFIILFIFSLSLISCTFSVQLPSLSHARRWKFKSKLASNDINIVNTKVKPIFEYDSTSLINIIYSLSYYDYYIFNKDKYIYAYKGILGRIAPVFVHLGIIITLCGSVISVLTSFNIQESIPAGETFHLKNIISYGNYSYINPDIVGHVNNFFIDYYNSNRIKQFFSDIVLLDNKYQKLINHKISVNSPLIFKGITIYQTDWKINAVRLMIDNRFIIQEKLSEINLNQRNCWIANLTISKNRQLVLILFKLKDNIYIYDSTQDIMYPVLLNDTFTFNGINIKIIDIIVSTGLQIKVDSGIWLVYLGFLIIIVSTILSYLSYSQVWVSVSYQSLKIGGSTNRAILFFEEDISKVNFKYQLY</sequence>
<evidence type="ECO:0000256" key="3">
    <source>
        <dbReference type="ARBA" id="ARBA00022748"/>
    </source>
</evidence>
<dbReference type="InterPro" id="IPR007816">
    <property type="entry name" value="ResB-like_domain"/>
</dbReference>
<organism evidence="9">
    <name type="scientific">Anotrichium furcellatum</name>
    <dbReference type="NCBI Taxonomy" id="41999"/>
    <lineage>
        <taxon>Eukaryota</taxon>
        <taxon>Rhodophyta</taxon>
        <taxon>Florideophyceae</taxon>
        <taxon>Rhodymeniophycidae</taxon>
        <taxon>Ceramiales</taxon>
        <taxon>Ceramiaceae</taxon>
        <taxon>Anotrichium</taxon>
    </lineage>
</organism>
<dbReference type="EMBL" id="MK814609">
    <property type="protein sequence ID" value="QCI04182.1"/>
    <property type="molecule type" value="Genomic_DNA"/>
</dbReference>
<feature type="transmembrane region" description="Helical" evidence="7">
    <location>
        <begin position="167"/>
        <end position="192"/>
    </location>
</feature>
<feature type="transmembrane region" description="Helical" evidence="7">
    <location>
        <begin position="52"/>
        <end position="73"/>
    </location>
</feature>
<gene>
    <name evidence="6 9" type="primary">ccs1</name>
    <name evidence="6" type="synonym">ccsB</name>
</gene>
<comment type="subunit">
    <text evidence="6">May interact with CcsA.</text>
</comment>
<reference evidence="9" key="2">
    <citation type="submission" date="2019-04" db="EMBL/GenBank/DDBJ databases">
        <authorList>
            <person name="Pasella M."/>
        </authorList>
    </citation>
    <scope>NUCLEOTIDE SEQUENCE</scope>
    <source>
        <strain evidence="9">PD2933</strain>
    </source>
</reference>
<keyword evidence="3 6" id="KW-0201">Cytochrome c-type biogenesis</keyword>
<proteinExistence type="inferred from homology"/>
<dbReference type="PANTHER" id="PTHR31566">
    <property type="entry name" value="CYTOCHROME C BIOGENESIS PROTEIN CCS1, CHLOROPLASTIC"/>
    <property type="match status" value="1"/>
</dbReference>
<feature type="transmembrane region" description="Helical" evidence="7">
    <location>
        <begin position="381"/>
        <end position="401"/>
    </location>
</feature>
<feature type="domain" description="ResB-like" evidence="8">
    <location>
        <begin position="364"/>
        <end position="429"/>
    </location>
</feature>